<reference evidence="3 4" key="1">
    <citation type="journal article" date="2010" name="J. Bacteriol.">
        <title>Complete genome sequence of "Candidatus Puniceispirillum marinum" IMCC1322, a representative of the SAR116 clade in the Alphaproteobacteria.</title>
        <authorList>
            <person name="Oh H.M."/>
            <person name="Kwon K.K."/>
            <person name="Kang I."/>
            <person name="Kang S.G."/>
            <person name="Lee J.H."/>
            <person name="Kim S.J."/>
            <person name="Cho J.C."/>
        </authorList>
    </citation>
    <scope>NUCLEOTIDE SEQUENCE [LARGE SCALE GENOMIC DNA]</scope>
    <source>
        <strain evidence="3 4">IMCC1322</strain>
    </source>
</reference>
<organism evidence="3 4">
    <name type="scientific">Puniceispirillum marinum (strain IMCC1322)</name>
    <dbReference type="NCBI Taxonomy" id="488538"/>
    <lineage>
        <taxon>Bacteria</taxon>
        <taxon>Pseudomonadati</taxon>
        <taxon>Pseudomonadota</taxon>
        <taxon>Alphaproteobacteria</taxon>
        <taxon>Candidatus Puniceispirillales</taxon>
        <taxon>Candidatus Puniceispirillaceae</taxon>
        <taxon>Candidatus Puniceispirillum</taxon>
    </lineage>
</organism>
<keyword evidence="1" id="KW-0812">Transmembrane</keyword>
<proteinExistence type="predicted"/>
<dbReference type="HOGENOM" id="CLU_074336_0_0_5"/>
<dbReference type="GO" id="GO:0016758">
    <property type="term" value="F:hexosyltransferase activity"/>
    <property type="evidence" value="ECO:0007669"/>
    <property type="project" value="UniProtKB-ARBA"/>
</dbReference>
<dbReference type="Gene3D" id="3.90.550.10">
    <property type="entry name" value="Spore Coat Polysaccharide Biosynthesis Protein SpsA, Chain A"/>
    <property type="match status" value="1"/>
</dbReference>
<dbReference type="CDD" id="cd00761">
    <property type="entry name" value="Glyco_tranf_GTA_type"/>
    <property type="match status" value="1"/>
</dbReference>
<dbReference type="EC" id="2.4.-.-" evidence="3"/>
<dbReference type="Proteomes" id="UP000007460">
    <property type="component" value="Chromosome"/>
</dbReference>
<dbReference type="PANTHER" id="PTHR22916:SF3">
    <property type="entry name" value="UDP-GLCNAC:BETAGAL BETA-1,3-N-ACETYLGLUCOSAMINYLTRANSFERASE-LIKE PROTEIN 1"/>
    <property type="match status" value="1"/>
</dbReference>
<feature type="transmembrane region" description="Helical" evidence="1">
    <location>
        <begin position="275"/>
        <end position="294"/>
    </location>
</feature>
<sequence>MIFTVFTPTYNRAHSLHRVYNSLCNQTFTDFEWVIVDDGSSDNTKQLIDGWITEGQCSIRYEFQPNKGKHVAINHGVGLAKGDLFLIADSDDGFPANALEILYEHWCAIPEKQRAEFTGVTGLCADEQGQIIGDKFPDSVFDSNSADIYYRYGIRGEKWGFHRTDVMKAFPFPEPEDVRFVPEGLIWNAIGRQYKTRFVNDIVRDYYQGADDQLTKRSSANISSVRIFNAQMLDADIDYFLHAPWTICKIGIQGARFSFHQNDSFIMQITRLSHWGARLIWITVMPIGFGLYFFDPKRVANPND</sequence>
<dbReference type="KEGG" id="apb:SAR116_1957"/>
<keyword evidence="3" id="KW-0808">Transferase</keyword>
<dbReference type="SUPFAM" id="SSF53448">
    <property type="entry name" value="Nucleotide-diphospho-sugar transferases"/>
    <property type="match status" value="1"/>
</dbReference>
<accession>D5BN07</accession>
<dbReference type="CAZy" id="GT2">
    <property type="family name" value="Glycosyltransferase Family 2"/>
</dbReference>
<gene>
    <name evidence="3" type="ordered locus">SAR116_1957</name>
</gene>
<evidence type="ECO:0000313" key="4">
    <source>
        <dbReference type="Proteomes" id="UP000007460"/>
    </source>
</evidence>
<dbReference type="OrthoDB" id="9807795at2"/>
<keyword evidence="4" id="KW-1185">Reference proteome</keyword>
<evidence type="ECO:0000256" key="1">
    <source>
        <dbReference type="SAM" id="Phobius"/>
    </source>
</evidence>
<evidence type="ECO:0000259" key="2">
    <source>
        <dbReference type="Pfam" id="PF00535"/>
    </source>
</evidence>
<dbReference type="Pfam" id="PF00535">
    <property type="entry name" value="Glycos_transf_2"/>
    <property type="match status" value="1"/>
</dbReference>
<dbReference type="RefSeq" id="WP_013046827.1">
    <property type="nucleotide sequence ID" value="NC_014010.1"/>
</dbReference>
<dbReference type="eggNOG" id="COG0463">
    <property type="taxonomic scope" value="Bacteria"/>
</dbReference>
<dbReference type="EMBL" id="CP001751">
    <property type="protein sequence ID" value="ADE40200.1"/>
    <property type="molecule type" value="Genomic_DNA"/>
</dbReference>
<protein>
    <submittedName>
        <fullName evidence="3">Glycosyl transferase family 2</fullName>
        <ecNumber evidence="3">2.4.-.-</ecNumber>
    </submittedName>
</protein>
<keyword evidence="1" id="KW-1133">Transmembrane helix</keyword>
<name>D5BN07_PUNMI</name>
<evidence type="ECO:0000313" key="3">
    <source>
        <dbReference type="EMBL" id="ADE40200.1"/>
    </source>
</evidence>
<keyword evidence="3" id="KW-0328">Glycosyltransferase</keyword>
<feature type="domain" description="Glycosyltransferase 2-like" evidence="2">
    <location>
        <begin position="4"/>
        <end position="108"/>
    </location>
</feature>
<dbReference type="AlphaFoldDB" id="D5BN07"/>
<dbReference type="STRING" id="488538.SAR116_1957"/>
<dbReference type="PANTHER" id="PTHR22916">
    <property type="entry name" value="GLYCOSYLTRANSFERASE"/>
    <property type="match status" value="1"/>
</dbReference>
<dbReference type="InterPro" id="IPR029044">
    <property type="entry name" value="Nucleotide-diphossugar_trans"/>
</dbReference>
<keyword evidence="1" id="KW-0472">Membrane</keyword>
<dbReference type="InterPro" id="IPR001173">
    <property type="entry name" value="Glyco_trans_2-like"/>
</dbReference>